<dbReference type="EMBL" id="JAIWYP010000015">
    <property type="protein sequence ID" value="KAH3704890.1"/>
    <property type="molecule type" value="Genomic_DNA"/>
</dbReference>
<evidence type="ECO:0000313" key="1">
    <source>
        <dbReference type="EMBL" id="KAH3704890.1"/>
    </source>
</evidence>
<keyword evidence="2" id="KW-1185">Reference proteome</keyword>
<gene>
    <name evidence="1" type="ORF">DPMN_079951</name>
</gene>
<accession>A0A9D3YTJ3</accession>
<dbReference type="Proteomes" id="UP000828390">
    <property type="component" value="Unassembled WGS sequence"/>
</dbReference>
<protein>
    <submittedName>
        <fullName evidence="1">Uncharacterized protein</fullName>
    </submittedName>
</protein>
<name>A0A9D3YTJ3_DREPO</name>
<proteinExistence type="predicted"/>
<dbReference type="AlphaFoldDB" id="A0A9D3YTJ3"/>
<sequence length="174" mass="20107">MIIVIIICVLFPLIIIGVILAVYRHTVRNKQSENHKVKGPKTAEQAYSKNHRHGGNVHTHKPQKSVFQASVDRHSFDQYNNMAYVVHAHNRNVPSGYHVYKSDPPPYEVYDPFSGQYVRSIRSTNHWHGSMVGVGNGVPHPSQQRGRMQPKGYHHYSWGRPVYPEYSGNWELYY</sequence>
<reference evidence="1" key="1">
    <citation type="journal article" date="2019" name="bioRxiv">
        <title>The Genome of the Zebra Mussel, Dreissena polymorpha: A Resource for Invasive Species Research.</title>
        <authorList>
            <person name="McCartney M.A."/>
            <person name="Auch B."/>
            <person name="Kono T."/>
            <person name="Mallez S."/>
            <person name="Zhang Y."/>
            <person name="Obille A."/>
            <person name="Becker A."/>
            <person name="Abrahante J.E."/>
            <person name="Garbe J."/>
            <person name="Badalamenti J.P."/>
            <person name="Herman A."/>
            <person name="Mangelson H."/>
            <person name="Liachko I."/>
            <person name="Sullivan S."/>
            <person name="Sone E.D."/>
            <person name="Koren S."/>
            <person name="Silverstein K.A.T."/>
            <person name="Beckman K.B."/>
            <person name="Gohl D.M."/>
        </authorList>
    </citation>
    <scope>NUCLEOTIDE SEQUENCE</scope>
    <source>
        <strain evidence="1">Duluth1</strain>
        <tissue evidence="1">Whole animal</tissue>
    </source>
</reference>
<comment type="caution">
    <text evidence="1">The sequence shown here is derived from an EMBL/GenBank/DDBJ whole genome shotgun (WGS) entry which is preliminary data.</text>
</comment>
<evidence type="ECO:0000313" key="2">
    <source>
        <dbReference type="Proteomes" id="UP000828390"/>
    </source>
</evidence>
<reference evidence="1" key="2">
    <citation type="submission" date="2020-11" db="EMBL/GenBank/DDBJ databases">
        <authorList>
            <person name="McCartney M.A."/>
            <person name="Auch B."/>
            <person name="Kono T."/>
            <person name="Mallez S."/>
            <person name="Becker A."/>
            <person name="Gohl D.M."/>
            <person name="Silverstein K.A.T."/>
            <person name="Koren S."/>
            <person name="Bechman K.B."/>
            <person name="Herman A."/>
            <person name="Abrahante J.E."/>
            <person name="Garbe J."/>
        </authorList>
    </citation>
    <scope>NUCLEOTIDE SEQUENCE</scope>
    <source>
        <strain evidence="1">Duluth1</strain>
        <tissue evidence="1">Whole animal</tissue>
    </source>
</reference>
<organism evidence="1 2">
    <name type="scientific">Dreissena polymorpha</name>
    <name type="common">Zebra mussel</name>
    <name type="synonym">Mytilus polymorpha</name>
    <dbReference type="NCBI Taxonomy" id="45954"/>
    <lineage>
        <taxon>Eukaryota</taxon>
        <taxon>Metazoa</taxon>
        <taxon>Spiralia</taxon>
        <taxon>Lophotrochozoa</taxon>
        <taxon>Mollusca</taxon>
        <taxon>Bivalvia</taxon>
        <taxon>Autobranchia</taxon>
        <taxon>Heteroconchia</taxon>
        <taxon>Euheterodonta</taxon>
        <taxon>Imparidentia</taxon>
        <taxon>Neoheterodontei</taxon>
        <taxon>Myida</taxon>
        <taxon>Dreissenoidea</taxon>
        <taxon>Dreissenidae</taxon>
        <taxon>Dreissena</taxon>
    </lineage>
</organism>